<reference evidence="2 3" key="1">
    <citation type="submission" date="2019-12" db="EMBL/GenBank/DDBJ databases">
        <title>Litoreibacter badius sp. nov., a novel bacteriochlorophyll a-containing bacterium in the genus Litoreibacter.</title>
        <authorList>
            <person name="Kanamuro M."/>
            <person name="Takabe Y."/>
            <person name="Mori K."/>
            <person name="Takaichi S."/>
            <person name="Hanada S."/>
        </authorList>
    </citation>
    <scope>NUCLEOTIDE SEQUENCE [LARGE SCALE GENOMIC DNA]</scope>
    <source>
        <strain evidence="2 3">K6</strain>
    </source>
</reference>
<protein>
    <submittedName>
        <fullName evidence="2">Uncharacterized protein</fullName>
    </submittedName>
</protein>
<dbReference type="AlphaFoldDB" id="A0A6N6JM79"/>
<organism evidence="2 3">
    <name type="scientific">Litoreibacter roseus</name>
    <dbReference type="NCBI Taxonomy" id="2601869"/>
    <lineage>
        <taxon>Bacteria</taxon>
        <taxon>Pseudomonadati</taxon>
        <taxon>Pseudomonadota</taxon>
        <taxon>Alphaproteobacteria</taxon>
        <taxon>Rhodobacterales</taxon>
        <taxon>Roseobacteraceae</taxon>
        <taxon>Litoreibacter</taxon>
    </lineage>
</organism>
<feature type="compositionally biased region" description="Acidic residues" evidence="1">
    <location>
        <begin position="1"/>
        <end position="10"/>
    </location>
</feature>
<accession>A0A6N6JM79</accession>
<comment type="caution">
    <text evidence="2">The sequence shown here is derived from an EMBL/GenBank/DDBJ whole genome shotgun (WGS) entry which is preliminary data.</text>
</comment>
<dbReference type="Proteomes" id="UP000436822">
    <property type="component" value="Unassembled WGS sequence"/>
</dbReference>
<evidence type="ECO:0000313" key="2">
    <source>
        <dbReference type="EMBL" id="GFE66292.1"/>
    </source>
</evidence>
<dbReference type="EMBL" id="BLJE01000004">
    <property type="protein sequence ID" value="GFE66292.1"/>
    <property type="molecule type" value="Genomic_DNA"/>
</dbReference>
<proteinExistence type="predicted"/>
<name>A0A6N6JM79_9RHOB</name>
<dbReference type="RefSeq" id="WP_159809195.1">
    <property type="nucleotide sequence ID" value="NZ_BLJE01000004.1"/>
</dbReference>
<sequence length="185" mass="20368">MASFAIDDDLGLNGPEVGAPRPTKKSTETLGLPDLPFFDVVQHEIKVDADVELNGLAKLFDLSAGKRHFLILRDIRRFRIIAVDGKEVREGIAVRLTVNAKNLSAKVGLSVPNIAAQVQISNATAQASLRVIGYNGPLAGEVQFEDDFGVNSYAKLAETMNRIKDIMFQENNRIYWDPKPLAFDT</sequence>
<feature type="region of interest" description="Disordered" evidence="1">
    <location>
        <begin position="1"/>
        <end position="28"/>
    </location>
</feature>
<evidence type="ECO:0000256" key="1">
    <source>
        <dbReference type="SAM" id="MobiDB-lite"/>
    </source>
</evidence>
<gene>
    <name evidence="2" type="ORF">KIN_33660</name>
</gene>
<evidence type="ECO:0000313" key="3">
    <source>
        <dbReference type="Proteomes" id="UP000436822"/>
    </source>
</evidence>
<keyword evidence="3" id="KW-1185">Reference proteome</keyword>